<dbReference type="GO" id="GO:0006352">
    <property type="term" value="P:DNA-templated transcription initiation"/>
    <property type="evidence" value="ECO:0007669"/>
    <property type="project" value="InterPro"/>
</dbReference>
<dbReference type="InterPro" id="IPR007630">
    <property type="entry name" value="RNA_pol_sigma70_r4"/>
</dbReference>
<dbReference type="Gene3D" id="1.20.140.160">
    <property type="match status" value="1"/>
</dbReference>
<evidence type="ECO:0000256" key="1">
    <source>
        <dbReference type="ARBA" id="ARBA00007788"/>
    </source>
</evidence>
<dbReference type="InterPro" id="IPR013324">
    <property type="entry name" value="RNA_pol_sigma_r3/r4-like"/>
</dbReference>
<dbReference type="AlphaFoldDB" id="M2Y6S7"/>
<dbReference type="Pfam" id="PF04545">
    <property type="entry name" value="Sigma70_r4"/>
    <property type="match status" value="1"/>
</dbReference>
<dbReference type="InterPro" id="IPR000943">
    <property type="entry name" value="RNA_pol_sigma70"/>
</dbReference>
<keyword evidence="4" id="KW-0238">DNA-binding</keyword>
<evidence type="ECO:0000259" key="7">
    <source>
        <dbReference type="Pfam" id="PF04545"/>
    </source>
</evidence>
<dbReference type="InterPro" id="IPR007627">
    <property type="entry name" value="RNA_pol_sigma70_r2"/>
</dbReference>
<accession>M2Y6S7</accession>
<dbReference type="PATRIC" id="fig|1244869.3.peg.3372"/>
<comment type="caution">
    <text evidence="8">The sequence shown here is derived from an EMBL/GenBank/DDBJ whole genome shotgun (WGS) entry which is preliminary data.</text>
</comment>
<comment type="similarity">
    <text evidence="1">Belongs to the sigma-70 factor family.</text>
</comment>
<keyword evidence="3" id="KW-0731">Sigma factor</keyword>
<evidence type="ECO:0000256" key="3">
    <source>
        <dbReference type="ARBA" id="ARBA00023082"/>
    </source>
</evidence>
<dbReference type="RefSeq" id="WP_008619775.1">
    <property type="nucleotide sequence ID" value="NZ_AONQ01000053.1"/>
</dbReference>
<evidence type="ECO:0000256" key="4">
    <source>
        <dbReference type="ARBA" id="ARBA00023125"/>
    </source>
</evidence>
<gene>
    <name evidence="8" type="ORF">H261_16785</name>
</gene>
<organism evidence="8 9">
    <name type="scientific">Paramagnetospirillum caucaseum</name>
    <dbReference type="NCBI Taxonomy" id="1244869"/>
    <lineage>
        <taxon>Bacteria</taxon>
        <taxon>Pseudomonadati</taxon>
        <taxon>Pseudomonadota</taxon>
        <taxon>Alphaproteobacteria</taxon>
        <taxon>Rhodospirillales</taxon>
        <taxon>Magnetospirillaceae</taxon>
        <taxon>Paramagnetospirillum</taxon>
    </lineage>
</organism>
<dbReference type="InterPro" id="IPR013325">
    <property type="entry name" value="RNA_pol_sigma_r2"/>
</dbReference>
<sequence>MSIPSFPKPPTRGGRQDAMLSAEEELALARAWRQSGNAAARQRLVICYLPLVLKMAGRFRGYGLPVEDLVAEGNIGLLRALDGFDTERGLRLSTYAMWWVRASMYEYVLRFSTPVSFPVTADRKRVFFKLKALKAKLLGPRGGQLSQDETASVARHLKVGAKTVTEMDRLISLTPRSLDAPLVSGKSVSLGDLLPDERPDAETLLAERQERALRRDGLARSWPALSEREQNILAERTLREKPLRLEELAKRYSISRERVRQIEGEAIRKLRRLMVTPDTALAAG</sequence>
<name>M2Y6S7_9PROT</name>
<dbReference type="GO" id="GO:0003677">
    <property type="term" value="F:DNA binding"/>
    <property type="evidence" value="ECO:0007669"/>
    <property type="project" value="UniProtKB-KW"/>
</dbReference>
<keyword evidence="9" id="KW-1185">Reference proteome</keyword>
<dbReference type="PANTHER" id="PTHR30376:SF3">
    <property type="entry name" value="RNA POLYMERASE SIGMA FACTOR RPOH"/>
    <property type="match status" value="1"/>
</dbReference>
<proteinExistence type="inferred from homology"/>
<dbReference type="eggNOG" id="COG0568">
    <property type="taxonomic scope" value="Bacteria"/>
</dbReference>
<reference evidence="8 9" key="1">
    <citation type="journal article" date="2014" name="Genome Announc.">
        <title>Draft Genome Sequence of Magnetospirillum sp. Strain SO-1, a Freshwater Magnetotactic Bacterium Isolated from the Ol'khovka River, Russia.</title>
        <authorList>
            <person name="Grouzdev D.S."/>
            <person name="Dziuba M.V."/>
            <person name="Sukhacheva M.S."/>
            <person name="Mardanov A.V."/>
            <person name="Beletskiy A.V."/>
            <person name="Kuznetsov B.B."/>
            <person name="Skryabin K.G."/>
        </authorList>
    </citation>
    <scope>NUCLEOTIDE SEQUENCE [LARGE SCALE GENOMIC DNA]</scope>
    <source>
        <strain evidence="8 9">SO-1</strain>
    </source>
</reference>
<dbReference type="GO" id="GO:0016987">
    <property type="term" value="F:sigma factor activity"/>
    <property type="evidence" value="ECO:0007669"/>
    <property type="project" value="UniProtKB-KW"/>
</dbReference>
<dbReference type="Pfam" id="PF04542">
    <property type="entry name" value="Sigma70_r2"/>
    <property type="match status" value="1"/>
</dbReference>
<evidence type="ECO:0000256" key="2">
    <source>
        <dbReference type="ARBA" id="ARBA00023015"/>
    </source>
</evidence>
<dbReference type="NCBIfam" id="TIGR02937">
    <property type="entry name" value="sigma70-ECF"/>
    <property type="match status" value="1"/>
</dbReference>
<dbReference type="Proteomes" id="UP000011744">
    <property type="component" value="Unassembled WGS sequence"/>
</dbReference>
<feature type="domain" description="RNA polymerase sigma-70 region 4" evidence="7">
    <location>
        <begin position="224"/>
        <end position="271"/>
    </location>
</feature>
<keyword evidence="2" id="KW-0805">Transcription regulation</keyword>
<dbReference type="InterPro" id="IPR014284">
    <property type="entry name" value="RNA_pol_sigma-70_dom"/>
</dbReference>
<evidence type="ECO:0000313" key="8">
    <source>
        <dbReference type="EMBL" id="EME68761.1"/>
    </source>
</evidence>
<dbReference type="SUPFAM" id="SSF88659">
    <property type="entry name" value="Sigma3 and sigma4 domains of RNA polymerase sigma factors"/>
    <property type="match status" value="1"/>
</dbReference>
<feature type="domain" description="RNA polymerase sigma-70 region 2" evidence="6">
    <location>
        <begin position="44"/>
        <end position="108"/>
    </location>
</feature>
<evidence type="ECO:0000256" key="5">
    <source>
        <dbReference type="ARBA" id="ARBA00023163"/>
    </source>
</evidence>
<dbReference type="STRING" id="1244869.H261_16785"/>
<dbReference type="SUPFAM" id="SSF88946">
    <property type="entry name" value="Sigma2 domain of RNA polymerase sigma factors"/>
    <property type="match status" value="1"/>
</dbReference>
<keyword evidence="5" id="KW-0804">Transcription</keyword>
<dbReference type="PANTHER" id="PTHR30376">
    <property type="entry name" value="SIGMA FACTOR RPOH HEAT SHOCK RELATED"/>
    <property type="match status" value="1"/>
</dbReference>
<dbReference type="InterPro" id="IPR050813">
    <property type="entry name" value="Sigma-70_Factor"/>
</dbReference>
<dbReference type="PRINTS" id="PR00046">
    <property type="entry name" value="SIGMA70FCT"/>
</dbReference>
<evidence type="ECO:0000313" key="9">
    <source>
        <dbReference type="Proteomes" id="UP000011744"/>
    </source>
</evidence>
<dbReference type="OrthoDB" id="7341034at2"/>
<evidence type="ECO:0000259" key="6">
    <source>
        <dbReference type="Pfam" id="PF04542"/>
    </source>
</evidence>
<dbReference type="EMBL" id="AONQ01000053">
    <property type="protein sequence ID" value="EME68761.1"/>
    <property type="molecule type" value="Genomic_DNA"/>
</dbReference>
<dbReference type="Gene3D" id="1.20.120.1810">
    <property type="match status" value="1"/>
</dbReference>
<protein>
    <submittedName>
        <fullName evidence="8">RNA polymerase sigma-32 factor</fullName>
    </submittedName>
</protein>